<reference evidence="1 2" key="1">
    <citation type="journal article" date="2020" name="Nat. Commun.">
        <title>Genome of Tripterygium wilfordii and identification of cytochrome P450 involved in triptolide biosynthesis.</title>
        <authorList>
            <person name="Tu L."/>
            <person name="Su P."/>
            <person name="Zhang Z."/>
            <person name="Gao L."/>
            <person name="Wang J."/>
            <person name="Hu T."/>
            <person name="Zhou J."/>
            <person name="Zhang Y."/>
            <person name="Zhao Y."/>
            <person name="Liu Y."/>
            <person name="Song Y."/>
            <person name="Tong Y."/>
            <person name="Lu Y."/>
            <person name="Yang J."/>
            <person name="Xu C."/>
            <person name="Jia M."/>
            <person name="Peters R.J."/>
            <person name="Huang L."/>
            <person name="Gao W."/>
        </authorList>
    </citation>
    <scope>NUCLEOTIDE SEQUENCE [LARGE SCALE GENOMIC DNA]</scope>
    <source>
        <strain evidence="2">cv. XIE 37</strain>
        <tissue evidence="1">Leaf</tissue>
    </source>
</reference>
<proteinExistence type="predicted"/>
<gene>
    <name evidence="1" type="ORF">HS088_TW03G00572</name>
</gene>
<evidence type="ECO:0000313" key="1">
    <source>
        <dbReference type="EMBL" id="KAF5750239.1"/>
    </source>
</evidence>
<dbReference type="AlphaFoldDB" id="A0A7J7DVB6"/>
<dbReference type="InParanoid" id="A0A7J7DVB6"/>
<dbReference type="Gene3D" id="3.10.280.10">
    <property type="entry name" value="Mitochondrial glycoprotein"/>
    <property type="match status" value="1"/>
</dbReference>
<dbReference type="PANTHER" id="PTHR10826">
    <property type="entry name" value="COMPLEMENT COMPONENT 1"/>
    <property type="match status" value="1"/>
</dbReference>
<dbReference type="Pfam" id="PF02330">
    <property type="entry name" value="MAM33"/>
    <property type="match status" value="1"/>
</dbReference>
<evidence type="ECO:0000313" key="2">
    <source>
        <dbReference type="Proteomes" id="UP000593562"/>
    </source>
</evidence>
<dbReference type="FunFam" id="3.10.280.10:FF:000006">
    <property type="entry name" value="Mitochondrial glycoprotein, expressed"/>
    <property type="match status" value="1"/>
</dbReference>
<sequence>MSRATPILSKARKTLQDLELLKVLQSEINHELSSTPVQTSQSGSLGDFVVDWDSPGSLDVVLRRKYESGEEVAVSALLGPVRLAEVGDFPSDAFMKVCIKKPGLSSILQFDCGVFGKGGNVSEFDVHNAYYLKSVACPSPSVYRGPLYSTLDPQLQDTLKEYLETKGIGKNLTSFLLHYLHRKEQGQYVNWLQKLEAFVAKED</sequence>
<comment type="caution">
    <text evidence="1">The sequence shown here is derived from an EMBL/GenBank/DDBJ whole genome shotgun (WGS) entry which is preliminary data.</text>
</comment>
<name>A0A7J7DVB6_TRIWF</name>
<dbReference type="PANTHER" id="PTHR10826:SF1">
    <property type="entry name" value="COMPLEMENT COMPONENT 1 Q SUBCOMPONENT-BINDING PROTEIN, MITOCHONDRIAL"/>
    <property type="match status" value="1"/>
</dbReference>
<dbReference type="GO" id="GO:0005759">
    <property type="term" value="C:mitochondrial matrix"/>
    <property type="evidence" value="ECO:0007669"/>
    <property type="project" value="InterPro"/>
</dbReference>
<dbReference type="Proteomes" id="UP000593562">
    <property type="component" value="Unassembled WGS sequence"/>
</dbReference>
<dbReference type="InterPro" id="IPR003428">
    <property type="entry name" value="MAM33"/>
</dbReference>
<dbReference type="FunCoup" id="A0A7J7DVB6">
    <property type="interactions" value="2345"/>
</dbReference>
<dbReference type="SUPFAM" id="SSF54529">
    <property type="entry name" value="Mitochondrial glycoprotein MAM33-like"/>
    <property type="match status" value="1"/>
</dbReference>
<dbReference type="InterPro" id="IPR036561">
    <property type="entry name" value="MAM33_sf"/>
</dbReference>
<organism evidence="1 2">
    <name type="scientific">Tripterygium wilfordii</name>
    <name type="common">Thunder God vine</name>
    <dbReference type="NCBI Taxonomy" id="458696"/>
    <lineage>
        <taxon>Eukaryota</taxon>
        <taxon>Viridiplantae</taxon>
        <taxon>Streptophyta</taxon>
        <taxon>Embryophyta</taxon>
        <taxon>Tracheophyta</taxon>
        <taxon>Spermatophyta</taxon>
        <taxon>Magnoliopsida</taxon>
        <taxon>eudicotyledons</taxon>
        <taxon>Gunneridae</taxon>
        <taxon>Pentapetalae</taxon>
        <taxon>rosids</taxon>
        <taxon>fabids</taxon>
        <taxon>Celastrales</taxon>
        <taxon>Celastraceae</taxon>
        <taxon>Tripterygium</taxon>
    </lineage>
</organism>
<accession>A0A7J7DVB6</accession>
<protein>
    <recommendedName>
        <fullName evidence="3">Mitochondrial glycoprotein family protein</fullName>
    </recommendedName>
</protein>
<keyword evidence="2" id="KW-1185">Reference proteome</keyword>
<dbReference type="OrthoDB" id="278212at2759"/>
<dbReference type="EMBL" id="JAAARO010000003">
    <property type="protein sequence ID" value="KAF5750239.1"/>
    <property type="molecule type" value="Genomic_DNA"/>
</dbReference>
<evidence type="ECO:0008006" key="3">
    <source>
        <dbReference type="Google" id="ProtNLM"/>
    </source>
</evidence>